<evidence type="ECO:0000313" key="4">
    <source>
        <dbReference type="Proteomes" id="UP001189429"/>
    </source>
</evidence>
<proteinExistence type="predicted"/>
<keyword evidence="4" id="KW-1185">Reference proteome</keyword>
<dbReference type="EMBL" id="CAUYUJ010002532">
    <property type="protein sequence ID" value="CAK0801190.1"/>
    <property type="molecule type" value="Genomic_DNA"/>
</dbReference>
<feature type="coiled-coil region" evidence="1">
    <location>
        <begin position="217"/>
        <end position="244"/>
    </location>
</feature>
<comment type="caution">
    <text evidence="3">The sequence shown here is derived from an EMBL/GenBank/DDBJ whole genome shotgun (WGS) entry which is preliminary data.</text>
</comment>
<dbReference type="Proteomes" id="UP001189429">
    <property type="component" value="Unassembled WGS sequence"/>
</dbReference>
<protein>
    <recommendedName>
        <fullName evidence="5">Cytochrome c domain-containing protein</fullName>
    </recommendedName>
</protein>
<keyword evidence="1" id="KW-0175">Coiled coil</keyword>
<gene>
    <name evidence="3" type="ORF">PCOR1329_LOCUS9142</name>
</gene>
<organism evidence="3 4">
    <name type="scientific">Prorocentrum cordatum</name>
    <dbReference type="NCBI Taxonomy" id="2364126"/>
    <lineage>
        <taxon>Eukaryota</taxon>
        <taxon>Sar</taxon>
        <taxon>Alveolata</taxon>
        <taxon>Dinophyceae</taxon>
        <taxon>Prorocentrales</taxon>
        <taxon>Prorocentraceae</taxon>
        <taxon>Prorocentrum</taxon>
    </lineage>
</organism>
<accession>A0ABN9Q607</accession>
<name>A0ABN9Q607_9DINO</name>
<feature type="chain" id="PRO_5046334234" description="Cytochrome c domain-containing protein" evidence="2">
    <location>
        <begin position="22"/>
        <end position="879"/>
    </location>
</feature>
<evidence type="ECO:0000313" key="3">
    <source>
        <dbReference type="EMBL" id="CAK0801190.1"/>
    </source>
</evidence>
<evidence type="ECO:0008006" key="5">
    <source>
        <dbReference type="Google" id="ProtNLM"/>
    </source>
</evidence>
<sequence length="879" mass="95757">MPAPLSLASLIVFVVLLCCKACKLIQYEDDGSALMETLGEIPICMTWGQNAAKHLPGVKFDDLVAEKDADDTEADAPVNNLHANDENRGLMDTIAVGDAKQVEQSMYTKYSGSTFSEVLREFGLTPKMFDISPSVFYTAKGREVIYACERDEKFEKKYPTVKIGCSSNIAVTTRNADRGSRALFPSQGQAMLSAAGSGTVSAGKDVEGPAVQHMRLSIKTNEQLTELSEKLKDAKARKATSRLEAKGTTDLLEVDDGMDSDVEGMMGGVGSDGNAWKGPSPVAIADHVEGWSKGECADLDFDRAFDGSKLGQLLNHAAPLMPKNDAAERSQLTRRMDLAKVAVPMNCDNCHQLKDEELISKVNELAKAGAKPTLKLRVALTKRHTNNTFAKIEQMTELSEIKAELVDYLSHICMWNASAKRVLDEGCAPKPPLRHTGLVDQQPAQVFRDPAIKHMLLKFACAGHQHAVHVRTFIQAATEARGNLPEEAGLRDRCALELTSSNTVISLLALLQSDSAFDVVTAEPEVIELLQTARVKAAELSLDQCSITMTAAAVATCKHWNDSSATGLSWKIAERLGSFKQLFRDVGELDPMNDSLTRISTDIGKALADLDLSAKHAVLDARITNWSFSAEASTTALKEAIAACDGRRLPEGRTTLAYEKCMEIVEHVSKSMRGDSAKEFQVVDVHTTRDSGEDHYSETEQKVAKLAPLLQYAGATLKQLNALRSQAPGAMPEDTDATPSIESTSVAACGELFGDIKVIDEFVDLYEKSLKTADTQFIETSSDQISDLVGKSVGTTNKYSLSGEGDYVDEMRTKLAEARAMRATDMIMEFLATPSAMKDKVAMQRKAQAAAQKLKRWRVDPSTMDAVVVARYKQALKYK</sequence>
<evidence type="ECO:0000256" key="2">
    <source>
        <dbReference type="SAM" id="SignalP"/>
    </source>
</evidence>
<keyword evidence="2" id="KW-0732">Signal</keyword>
<feature type="signal peptide" evidence="2">
    <location>
        <begin position="1"/>
        <end position="21"/>
    </location>
</feature>
<evidence type="ECO:0000256" key="1">
    <source>
        <dbReference type="SAM" id="Coils"/>
    </source>
</evidence>
<reference evidence="3" key="1">
    <citation type="submission" date="2023-10" db="EMBL/GenBank/DDBJ databases">
        <authorList>
            <person name="Chen Y."/>
            <person name="Shah S."/>
            <person name="Dougan E. K."/>
            <person name="Thang M."/>
            <person name="Chan C."/>
        </authorList>
    </citation>
    <scope>NUCLEOTIDE SEQUENCE [LARGE SCALE GENOMIC DNA]</scope>
</reference>